<dbReference type="OrthoDB" id="9814194at2"/>
<evidence type="ECO:0000313" key="2">
    <source>
        <dbReference type="EMBL" id="PJJ79709.1"/>
    </source>
</evidence>
<protein>
    <submittedName>
        <fullName evidence="2">Uncharacterized protein</fullName>
    </submittedName>
</protein>
<keyword evidence="1" id="KW-1133">Transmembrane helix</keyword>
<sequence>MEEIKPEAIQQVNADDERTKKLITAGYVFAVLGGLIGIFIGQYLAGHRKTLPNGEIVFTHTDDVRKQGRYILTLGTIMFVVFACLKLGRVI</sequence>
<comment type="caution">
    <text evidence="2">The sequence shown here is derived from an EMBL/GenBank/DDBJ whole genome shotgun (WGS) entry which is preliminary data.</text>
</comment>
<evidence type="ECO:0000256" key="1">
    <source>
        <dbReference type="SAM" id="Phobius"/>
    </source>
</evidence>
<organism evidence="2 3">
    <name type="scientific">Mucilaginibacter auburnensis</name>
    <dbReference type="NCBI Taxonomy" id="1457233"/>
    <lineage>
        <taxon>Bacteria</taxon>
        <taxon>Pseudomonadati</taxon>
        <taxon>Bacteroidota</taxon>
        <taxon>Sphingobacteriia</taxon>
        <taxon>Sphingobacteriales</taxon>
        <taxon>Sphingobacteriaceae</taxon>
        <taxon>Mucilaginibacter</taxon>
    </lineage>
</organism>
<feature type="transmembrane region" description="Helical" evidence="1">
    <location>
        <begin position="70"/>
        <end position="88"/>
    </location>
</feature>
<evidence type="ECO:0000313" key="3">
    <source>
        <dbReference type="Proteomes" id="UP000242687"/>
    </source>
</evidence>
<dbReference type="RefSeq" id="WP_157799166.1">
    <property type="nucleotide sequence ID" value="NZ_PGFJ01000002.1"/>
</dbReference>
<reference evidence="2 3" key="1">
    <citation type="submission" date="2017-11" db="EMBL/GenBank/DDBJ databases">
        <title>Genomic Encyclopedia of Archaeal and Bacterial Type Strains, Phase II (KMG-II): From Individual Species to Whole Genera.</title>
        <authorList>
            <person name="Goeker M."/>
        </authorList>
    </citation>
    <scope>NUCLEOTIDE SEQUENCE [LARGE SCALE GENOMIC DNA]</scope>
    <source>
        <strain evidence="2 3">DSM 28175</strain>
    </source>
</reference>
<keyword evidence="1" id="KW-0812">Transmembrane</keyword>
<feature type="transmembrane region" description="Helical" evidence="1">
    <location>
        <begin position="25"/>
        <end position="45"/>
    </location>
</feature>
<dbReference type="EMBL" id="PGFJ01000002">
    <property type="protein sequence ID" value="PJJ79709.1"/>
    <property type="molecule type" value="Genomic_DNA"/>
</dbReference>
<keyword evidence="1" id="KW-0472">Membrane</keyword>
<gene>
    <name evidence="2" type="ORF">CLV57_2846</name>
</gene>
<accession>A0A2H9VMZ7</accession>
<dbReference type="Proteomes" id="UP000242687">
    <property type="component" value="Unassembled WGS sequence"/>
</dbReference>
<proteinExistence type="predicted"/>
<keyword evidence="3" id="KW-1185">Reference proteome</keyword>
<dbReference type="AlphaFoldDB" id="A0A2H9VMZ7"/>
<name>A0A2H9VMZ7_9SPHI</name>